<evidence type="ECO:0000256" key="1">
    <source>
        <dbReference type="SAM" id="SignalP"/>
    </source>
</evidence>
<dbReference type="NCBIfam" id="NF038109">
    <property type="entry name" value="tapY2_fam"/>
    <property type="match status" value="1"/>
</dbReference>
<name>A0ABM7CZR6_9GAMM</name>
<reference evidence="3" key="1">
    <citation type="submission" date="2017-03" db="EMBL/GenBank/DDBJ databases">
        <title>Full genome sequence of a non-lethal Shewanella isolate that potentiates virulence of Vibio parahaemolyticus causing acute hepatopancreatic necrosis disease (AHPND) in shrimp.</title>
        <authorList>
            <person name="Prachumwat A."/>
            <person name="Sritunyalucksana K."/>
        </authorList>
    </citation>
    <scope>NUCLEOTIDE SEQUENCE [LARGE SCALE GENOMIC DNA]</scope>
    <source>
        <strain evidence="3">TH2012</strain>
    </source>
</reference>
<keyword evidence="1" id="KW-0732">Signal</keyword>
<dbReference type="InterPro" id="IPR049848">
    <property type="entry name" value="TapY2-like"/>
</dbReference>
<protein>
    <submittedName>
        <fullName evidence="2">Uncharacterized protein</fullName>
    </submittedName>
</protein>
<dbReference type="EMBL" id="CP020373">
    <property type="protein sequence ID" value="AZQ09611.1"/>
    <property type="molecule type" value="Genomic_DNA"/>
</dbReference>
<dbReference type="RefSeq" id="WP_126166061.1">
    <property type="nucleotide sequence ID" value="NZ_CP020373.1"/>
</dbReference>
<keyword evidence="3" id="KW-1185">Reference proteome</keyword>
<organism evidence="2 3">
    <name type="scientific">Shewanella khirikhana</name>
    <dbReference type="NCBI Taxonomy" id="1965282"/>
    <lineage>
        <taxon>Bacteria</taxon>
        <taxon>Pseudomonadati</taxon>
        <taxon>Pseudomonadota</taxon>
        <taxon>Gammaproteobacteria</taxon>
        <taxon>Alteromonadales</taxon>
        <taxon>Shewanellaceae</taxon>
        <taxon>Shewanella</taxon>
    </lineage>
</organism>
<accession>A0ABM7CZR6</accession>
<feature type="chain" id="PRO_5046293851" evidence="1">
    <location>
        <begin position="22"/>
        <end position="97"/>
    </location>
</feature>
<dbReference type="Proteomes" id="UP000278437">
    <property type="component" value="Chromosome"/>
</dbReference>
<proteinExistence type="predicted"/>
<feature type="signal peptide" evidence="1">
    <location>
        <begin position="1"/>
        <end position="21"/>
    </location>
</feature>
<sequence>MKLINLAAIVVILSVSGHAWAEQSDYKCFVTASQGQKIVFFGWKPADVEKNQMRLVGKRLQDSKGNPNYIKKVHECVSLKEDFSDKLARKLDTKTLR</sequence>
<gene>
    <name evidence="2" type="ORF">STH12_00460</name>
</gene>
<evidence type="ECO:0000313" key="2">
    <source>
        <dbReference type="EMBL" id="AZQ09611.1"/>
    </source>
</evidence>
<evidence type="ECO:0000313" key="3">
    <source>
        <dbReference type="Proteomes" id="UP000278437"/>
    </source>
</evidence>